<proteinExistence type="predicted"/>
<dbReference type="EMBL" id="BGZI01000020">
    <property type="protein sequence ID" value="GBO89140.1"/>
    <property type="molecule type" value="Genomic_DNA"/>
</dbReference>
<organism evidence="1 2">
    <name type="scientific">Marinobacter salsuginis</name>
    <dbReference type="NCBI Taxonomy" id="418719"/>
    <lineage>
        <taxon>Bacteria</taxon>
        <taxon>Pseudomonadati</taxon>
        <taxon>Pseudomonadota</taxon>
        <taxon>Gammaproteobacteria</taxon>
        <taxon>Pseudomonadales</taxon>
        <taxon>Marinobacteraceae</taxon>
        <taxon>Marinobacter</taxon>
    </lineage>
</organism>
<accession>A0A5M3Q3A8</accession>
<protein>
    <submittedName>
        <fullName evidence="1">Uncharacterized protein</fullName>
    </submittedName>
</protein>
<sequence>MALMVLKRLPTEAELEKTSVEPHSFLNAFNNMHVSDFVADVEDKGEHVLLDGWHIQKADWFAVVD</sequence>
<evidence type="ECO:0000313" key="2">
    <source>
        <dbReference type="Proteomes" id="UP000387223"/>
    </source>
</evidence>
<reference evidence="1 2" key="1">
    <citation type="journal article" date="2019" name="J. Gen. Appl. Microbiol.">
        <title>Aerobic degradation of cis-dichloroethene by the marine bacterium Marinobacter salsuginis strain 5N-3.</title>
        <authorList>
            <person name="Inoue Y."/>
            <person name="Fukunaga Y."/>
            <person name="Katsumata H."/>
            <person name="Ohji S."/>
            <person name="Hosoyama A."/>
            <person name="Mori K."/>
            <person name="Ando K."/>
        </authorList>
    </citation>
    <scope>NUCLEOTIDE SEQUENCE [LARGE SCALE GENOMIC DNA]</scope>
    <source>
        <strain evidence="1 2">NBRC 109114</strain>
    </source>
</reference>
<evidence type="ECO:0000313" key="1">
    <source>
        <dbReference type="EMBL" id="GBO89140.1"/>
    </source>
</evidence>
<gene>
    <name evidence="1" type="ORF">MSSD14B_28080</name>
</gene>
<comment type="caution">
    <text evidence="1">The sequence shown here is derived from an EMBL/GenBank/DDBJ whole genome shotgun (WGS) entry which is preliminary data.</text>
</comment>
<dbReference type="Proteomes" id="UP000387223">
    <property type="component" value="Unassembled WGS sequence"/>
</dbReference>
<dbReference type="RefSeq" id="WP_136630344.1">
    <property type="nucleotide sequence ID" value="NZ_BGZI01000020.1"/>
</dbReference>
<dbReference type="AlphaFoldDB" id="A0A5M3Q3A8"/>
<name>A0A5M3Q3A8_9GAMM</name>